<reference evidence="2" key="2">
    <citation type="submission" date="2023-01" db="EMBL/GenBank/DDBJ databases">
        <title>Draft genome sequence of Devosia yakushimensis strain NBRC 103855.</title>
        <authorList>
            <person name="Sun Q."/>
            <person name="Mori K."/>
        </authorList>
    </citation>
    <scope>NUCLEOTIDE SEQUENCE</scope>
    <source>
        <strain evidence="2">NBRC 103855</strain>
    </source>
</reference>
<protein>
    <submittedName>
        <fullName evidence="2">ABC transporter</fullName>
    </submittedName>
</protein>
<reference evidence="2" key="1">
    <citation type="journal article" date="2014" name="Int. J. Syst. Evol. Microbiol.">
        <title>Complete genome of a new Firmicutes species belonging to the dominant human colonic microbiota ('Ruminococcus bicirculans') reveals two chromosomes and a selective capacity to utilize plant glucans.</title>
        <authorList>
            <consortium name="NISC Comparative Sequencing Program"/>
            <person name="Wegmann U."/>
            <person name="Louis P."/>
            <person name="Goesmann A."/>
            <person name="Henrissat B."/>
            <person name="Duncan S.H."/>
            <person name="Flint H.J."/>
        </authorList>
    </citation>
    <scope>NUCLEOTIDE SEQUENCE</scope>
    <source>
        <strain evidence="2">NBRC 103855</strain>
    </source>
</reference>
<dbReference type="EMBL" id="BSNG01000001">
    <property type="protein sequence ID" value="GLQ10415.1"/>
    <property type="molecule type" value="Genomic_DNA"/>
</dbReference>
<dbReference type="SUPFAM" id="SSF159594">
    <property type="entry name" value="XCC0632-like"/>
    <property type="match status" value="1"/>
</dbReference>
<dbReference type="Pfam" id="PF03886">
    <property type="entry name" value="ABC_trans_aux"/>
    <property type="match status" value="1"/>
</dbReference>
<organism evidence="2 3">
    <name type="scientific">Devosia yakushimensis</name>
    <dbReference type="NCBI Taxonomy" id="470028"/>
    <lineage>
        <taxon>Bacteria</taxon>
        <taxon>Pseudomonadati</taxon>
        <taxon>Pseudomonadota</taxon>
        <taxon>Alphaproteobacteria</taxon>
        <taxon>Hyphomicrobiales</taxon>
        <taxon>Devosiaceae</taxon>
        <taxon>Devosia</taxon>
    </lineage>
</organism>
<evidence type="ECO:0000313" key="2">
    <source>
        <dbReference type="EMBL" id="GLQ10415.1"/>
    </source>
</evidence>
<gene>
    <name evidence="2" type="ORF">GCM10007913_23470</name>
</gene>
<dbReference type="RefSeq" id="WP_284391020.1">
    <property type="nucleotide sequence ID" value="NZ_BSNG01000001.1"/>
</dbReference>
<dbReference type="Proteomes" id="UP001161406">
    <property type="component" value="Unassembled WGS sequence"/>
</dbReference>
<accession>A0ABQ5UF86</accession>
<feature type="domain" description="ABC-type transport auxiliary lipoprotein component" evidence="1">
    <location>
        <begin position="41"/>
        <end position="188"/>
    </location>
</feature>
<comment type="caution">
    <text evidence="2">The sequence shown here is derived from an EMBL/GenBank/DDBJ whole genome shotgun (WGS) entry which is preliminary data.</text>
</comment>
<sequence>MSLARRSFMVGGASVLALGLAGCFGVRAPVTYDLGSVDGLNTRRRSSRVVVITVPKTVQTYDSQRVVVRDAGNVLSYLPEAQLSDTLPRLVQTRLLQTFEASNFPNVGRPDDQLRVDVTLATELRAFEIDVGKGGQATVTINAKLVDEQRGAIFASQVFSASRPGVVEPAVAAIAALDGALADVMGQILVWTARNA</sequence>
<evidence type="ECO:0000313" key="3">
    <source>
        <dbReference type="Proteomes" id="UP001161406"/>
    </source>
</evidence>
<name>A0ABQ5UF86_9HYPH</name>
<dbReference type="InterPro" id="IPR005586">
    <property type="entry name" value="ABC_trans_aux"/>
</dbReference>
<dbReference type="PROSITE" id="PS51257">
    <property type="entry name" value="PROKAR_LIPOPROTEIN"/>
    <property type="match status" value="1"/>
</dbReference>
<evidence type="ECO:0000259" key="1">
    <source>
        <dbReference type="Pfam" id="PF03886"/>
    </source>
</evidence>
<keyword evidence="3" id="KW-1185">Reference proteome</keyword>
<dbReference type="Gene3D" id="3.40.50.10610">
    <property type="entry name" value="ABC-type transport auxiliary lipoprotein component"/>
    <property type="match status" value="1"/>
</dbReference>
<proteinExistence type="predicted"/>